<organism evidence="1 2">
    <name type="scientific">Romanomermis culicivorax</name>
    <name type="common">Nematode worm</name>
    <dbReference type="NCBI Taxonomy" id="13658"/>
    <lineage>
        <taxon>Eukaryota</taxon>
        <taxon>Metazoa</taxon>
        <taxon>Ecdysozoa</taxon>
        <taxon>Nematoda</taxon>
        <taxon>Enoplea</taxon>
        <taxon>Dorylaimia</taxon>
        <taxon>Mermithida</taxon>
        <taxon>Mermithoidea</taxon>
        <taxon>Mermithidae</taxon>
        <taxon>Romanomermis</taxon>
    </lineage>
</organism>
<evidence type="ECO:0000313" key="1">
    <source>
        <dbReference type="Proteomes" id="UP000887565"/>
    </source>
</evidence>
<evidence type="ECO:0000313" key="2">
    <source>
        <dbReference type="WBParaSite" id="nRc.2.0.1.t37561-RA"/>
    </source>
</evidence>
<keyword evidence="1" id="KW-1185">Reference proteome</keyword>
<reference evidence="2" key="1">
    <citation type="submission" date="2022-11" db="UniProtKB">
        <authorList>
            <consortium name="WormBaseParasite"/>
        </authorList>
    </citation>
    <scope>IDENTIFICATION</scope>
</reference>
<sequence length="187" mass="20868">MTLLFASTFGTAKSQSARQYDVTAAAAKTGENSRSRLRATIGHFVELLTFSAAALFQMKCQEIVSRGENKVKAVVMPTNSAKEYHLLNKNPIANDVTNPRSMNNCFLSLFFCVITAFSHRTCRYLMKGIRQKFFNIFINHVFVGKCRQRLYLRSLEHANATGARNLQDMGKNARLGFENADLAAGST</sequence>
<dbReference type="Proteomes" id="UP000887565">
    <property type="component" value="Unplaced"/>
</dbReference>
<protein>
    <submittedName>
        <fullName evidence="2">Uncharacterized protein</fullName>
    </submittedName>
</protein>
<name>A0A915KHT7_ROMCU</name>
<proteinExistence type="predicted"/>
<accession>A0A915KHT7</accession>
<dbReference type="WBParaSite" id="nRc.2.0.1.t37561-RA">
    <property type="protein sequence ID" value="nRc.2.0.1.t37561-RA"/>
    <property type="gene ID" value="nRc.2.0.1.g37561"/>
</dbReference>
<dbReference type="AlphaFoldDB" id="A0A915KHT7"/>